<evidence type="ECO:0000256" key="1">
    <source>
        <dbReference type="SAM" id="MobiDB-lite"/>
    </source>
</evidence>
<feature type="region of interest" description="Disordered" evidence="1">
    <location>
        <begin position="1"/>
        <end position="33"/>
    </location>
</feature>
<gene>
    <name evidence="2" type="ORF">rCG_22761</name>
</gene>
<dbReference type="AlphaFoldDB" id="A6JYH1"/>
<accession>A6JYH1</accession>
<organism evidence="2 3">
    <name type="scientific">Rattus norvegicus</name>
    <name type="common">Rat</name>
    <dbReference type="NCBI Taxonomy" id="10116"/>
    <lineage>
        <taxon>Eukaryota</taxon>
        <taxon>Metazoa</taxon>
        <taxon>Chordata</taxon>
        <taxon>Craniata</taxon>
        <taxon>Vertebrata</taxon>
        <taxon>Euteleostomi</taxon>
        <taxon>Mammalia</taxon>
        <taxon>Eutheria</taxon>
        <taxon>Euarchontoglires</taxon>
        <taxon>Glires</taxon>
        <taxon>Rodentia</taxon>
        <taxon>Myomorpha</taxon>
        <taxon>Muroidea</taxon>
        <taxon>Muridae</taxon>
        <taxon>Murinae</taxon>
        <taxon>Rattus</taxon>
    </lineage>
</organism>
<reference evidence="2 3" key="1">
    <citation type="submission" date="2005-09" db="EMBL/GenBank/DDBJ databases">
        <authorList>
            <person name="Mural R.J."/>
            <person name="Li P.W."/>
            <person name="Adams M.D."/>
            <person name="Amanatides P.G."/>
            <person name="Baden-Tillson H."/>
            <person name="Barnstead M."/>
            <person name="Chin S.H."/>
            <person name="Dew I."/>
            <person name="Evans C.A."/>
            <person name="Ferriera S."/>
            <person name="Flanigan M."/>
            <person name="Fosler C."/>
            <person name="Glodek A."/>
            <person name="Gu Z."/>
            <person name="Holt R.A."/>
            <person name="Jennings D."/>
            <person name="Kraft C.L."/>
            <person name="Lu F."/>
            <person name="Nguyen T."/>
            <person name="Nusskern D.R."/>
            <person name="Pfannkoch C.M."/>
            <person name="Sitter C."/>
            <person name="Sutton G.G."/>
            <person name="Venter J.C."/>
            <person name="Wang Z."/>
            <person name="Woodage T."/>
            <person name="Zheng X.H."/>
            <person name="Zhong F."/>
        </authorList>
    </citation>
    <scope>NUCLEOTIDE SEQUENCE [LARGE SCALE GENOMIC DNA]</scope>
    <source>
        <strain>BN</strain>
        <strain evidence="3">Sprague-Dawley</strain>
    </source>
</reference>
<evidence type="ECO:0000313" key="2">
    <source>
        <dbReference type="EMBL" id="EDL83304.1"/>
    </source>
</evidence>
<sequence length="90" mass="10188">MHRTRKSNGMRTAEARTGMGNIKKPQPSPERGTGTWVVRVFMKRSHQGNAIKTTLRFGLPPVKKANNKSWRAGSEGLVYFRCECQLVQTQ</sequence>
<dbReference type="EMBL" id="CH474007">
    <property type="protein sequence ID" value="EDL83304.1"/>
    <property type="molecule type" value="Genomic_DNA"/>
</dbReference>
<evidence type="ECO:0000313" key="3">
    <source>
        <dbReference type="Proteomes" id="UP000234681"/>
    </source>
</evidence>
<dbReference type="Proteomes" id="UP000234681">
    <property type="component" value="Chromosome 8"/>
</dbReference>
<protein>
    <submittedName>
        <fullName evidence="2">RCG22761</fullName>
    </submittedName>
</protein>
<proteinExistence type="predicted"/>
<name>A6JYH1_RAT</name>